<evidence type="ECO:0000259" key="5">
    <source>
        <dbReference type="SMART" id="SM00382"/>
    </source>
</evidence>
<dbReference type="InterPro" id="IPR027417">
    <property type="entry name" value="P-loop_NTPase"/>
</dbReference>
<dbReference type="EMBL" id="QBKA01000002">
    <property type="protein sequence ID" value="RDC59263.1"/>
    <property type="molecule type" value="Genomic_DNA"/>
</dbReference>
<keyword evidence="2" id="KW-0547">Nucleotide-binding</keyword>
<dbReference type="Pfam" id="PF00005">
    <property type="entry name" value="ABC_tran"/>
    <property type="match status" value="1"/>
</dbReference>
<keyword evidence="7" id="KW-1185">Reference proteome</keyword>
<evidence type="ECO:0000256" key="2">
    <source>
        <dbReference type="ARBA" id="ARBA00022741"/>
    </source>
</evidence>
<evidence type="ECO:0000313" key="6">
    <source>
        <dbReference type="EMBL" id="RDC59263.1"/>
    </source>
</evidence>
<dbReference type="OrthoDB" id="9802264at2"/>
<accession>A0A369Q2Z1</accession>
<dbReference type="RefSeq" id="WP_115365650.1">
    <property type="nucleotide sequence ID" value="NZ_QBKA01000002.1"/>
</dbReference>
<evidence type="ECO:0000256" key="3">
    <source>
        <dbReference type="ARBA" id="ARBA00022840"/>
    </source>
</evidence>
<evidence type="ECO:0000313" key="7">
    <source>
        <dbReference type="Proteomes" id="UP000253727"/>
    </source>
</evidence>
<dbReference type="SUPFAM" id="SSF52540">
    <property type="entry name" value="P-loop containing nucleoside triphosphate hydrolases"/>
    <property type="match status" value="1"/>
</dbReference>
<dbReference type="SMART" id="SM00382">
    <property type="entry name" value="AAA"/>
    <property type="match status" value="1"/>
</dbReference>
<evidence type="ECO:0000256" key="1">
    <source>
        <dbReference type="ARBA" id="ARBA00022448"/>
    </source>
</evidence>
<sequence>MDKADITQTDIDQNGNDQNGIVQAGVEEYQYDPENPGRHERFRGKHPVVVEGLVNRFGDFAVHEGLDLKVNRGEILGVVGGSGTGKSVLMRSVIGLQQPEAGSVEVFGRSITSAEPDEDIGVRNRWGVLFQGGALFSTLTVGENVQVPLKQFYPELEPDTLRQIAQYKVVMSGLPPEAAAKYPSELSGGMKKRAGLARALALDPELLFLDEPTAGLDPIGAAKFDQLTRELQETLGLTVFLITHDLDTLYEICDRVAVLADKQVIAVGTIPELLETEHPWIQEYFNGPRGRAAQASKSRADRHQHLAGVDNTAPGGA</sequence>
<dbReference type="Gene3D" id="3.40.50.300">
    <property type="entry name" value="P-loop containing nucleotide triphosphate hydrolases"/>
    <property type="match status" value="1"/>
</dbReference>
<feature type="region of interest" description="Disordered" evidence="4">
    <location>
        <begin position="292"/>
        <end position="317"/>
    </location>
</feature>
<dbReference type="PROSITE" id="PS00211">
    <property type="entry name" value="ABC_TRANSPORTER_1"/>
    <property type="match status" value="1"/>
</dbReference>
<feature type="domain" description="AAA+ ATPase" evidence="5">
    <location>
        <begin position="72"/>
        <end position="271"/>
    </location>
</feature>
<dbReference type="AlphaFoldDB" id="A0A369Q2Z1"/>
<organism evidence="6 7">
    <name type="scientific">Alteripontixanthobacter maritimus</name>
    <dbReference type="NCBI Taxonomy" id="2161824"/>
    <lineage>
        <taxon>Bacteria</taxon>
        <taxon>Pseudomonadati</taxon>
        <taxon>Pseudomonadota</taxon>
        <taxon>Alphaproteobacteria</taxon>
        <taxon>Sphingomonadales</taxon>
        <taxon>Erythrobacteraceae</taxon>
        <taxon>Alteripontixanthobacter</taxon>
    </lineage>
</organism>
<gene>
    <name evidence="6" type="ORF">HME9302_00450</name>
</gene>
<protein>
    <submittedName>
        <fullName evidence="6">Putative ABC transporter ATP-binding protein</fullName>
    </submittedName>
</protein>
<dbReference type="GO" id="GO:0005524">
    <property type="term" value="F:ATP binding"/>
    <property type="evidence" value="ECO:0007669"/>
    <property type="project" value="UniProtKB-KW"/>
</dbReference>
<dbReference type="PANTHER" id="PTHR43023">
    <property type="entry name" value="PROTEIN TRIGALACTOSYLDIACYLGLYCEROL 3, CHLOROPLASTIC"/>
    <property type="match status" value="1"/>
</dbReference>
<name>A0A369Q2Z1_9SPHN</name>
<dbReference type="PANTHER" id="PTHR43023:SF3">
    <property type="entry name" value="PROTEIN TRIGALACTOSYLDIACYLGLYCEROL 3, CHLOROPLASTIC"/>
    <property type="match status" value="1"/>
</dbReference>
<comment type="caution">
    <text evidence="6">The sequence shown here is derived from an EMBL/GenBank/DDBJ whole genome shotgun (WGS) entry which is preliminary data.</text>
</comment>
<dbReference type="InterPro" id="IPR017871">
    <property type="entry name" value="ABC_transporter-like_CS"/>
</dbReference>
<keyword evidence="3 6" id="KW-0067">ATP-binding</keyword>
<dbReference type="InterPro" id="IPR003439">
    <property type="entry name" value="ABC_transporter-like_ATP-bd"/>
</dbReference>
<reference evidence="6 7" key="1">
    <citation type="submission" date="2018-04" db="EMBL/GenBank/DDBJ databases">
        <title>Altererythrobacter sp. HME9302 genome sequencing and assembly.</title>
        <authorList>
            <person name="Kang H."/>
            <person name="Kim H."/>
            <person name="Joh K."/>
        </authorList>
    </citation>
    <scope>NUCLEOTIDE SEQUENCE [LARGE SCALE GENOMIC DNA]</scope>
    <source>
        <strain evidence="6 7">HME9302</strain>
    </source>
</reference>
<dbReference type="GO" id="GO:0016887">
    <property type="term" value="F:ATP hydrolysis activity"/>
    <property type="evidence" value="ECO:0007669"/>
    <property type="project" value="InterPro"/>
</dbReference>
<proteinExistence type="predicted"/>
<dbReference type="InterPro" id="IPR003593">
    <property type="entry name" value="AAA+_ATPase"/>
</dbReference>
<keyword evidence="1" id="KW-0813">Transport</keyword>
<evidence type="ECO:0000256" key="4">
    <source>
        <dbReference type="SAM" id="MobiDB-lite"/>
    </source>
</evidence>
<dbReference type="CDD" id="cd03261">
    <property type="entry name" value="ABC_Org_Solvent_Resistant"/>
    <property type="match status" value="1"/>
</dbReference>
<dbReference type="Proteomes" id="UP000253727">
    <property type="component" value="Unassembled WGS sequence"/>
</dbReference>